<feature type="region of interest" description="Disordered" evidence="1">
    <location>
        <begin position="1"/>
        <end position="229"/>
    </location>
</feature>
<reference evidence="2 3" key="1">
    <citation type="submission" date="2013-11" db="EMBL/GenBank/DDBJ databases">
        <title>The Genome Sequence of Phytophthora parasitica P1976.</title>
        <authorList>
            <consortium name="The Broad Institute Genomics Platform"/>
            <person name="Russ C."/>
            <person name="Tyler B."/>
            <person name="Panabieres F."/>
            <person name="Shan W."/>
            <person name="Tripathy S."/>
            <person name="Grunwald N."/>
            <person name="Machado M."/>
            <person name="Johnson C.S."/>
            <person name="Walker B."/>
            <person name="Young S."/>
            <person name="Zeng Q."/>
            <person name="Gargeya S."/>
            <person name="Fitzgerald M."/>
            <person name="Haas B."/>
            <person name="Abouelleil A."/>
            <person name="Allen A.W."/>
            <person name="Alvarado L."/>
            <person name="Arachchi H.M."/>
            <person name="Berlin A.M."/>
            <person name="Chapman S.B."/>
            <person name="Gainer-Dewar J."/>
            <person name="Goldberg J."/>
            <person name="Griggs A."/>
            <person name="Gujja S."/>
            <person name="Hansen M."/>
            <person name="Howarth C."/>
            <person name="Imamovic A."/>
            <person name="Ireland A."/>
            <person name="Larimer J."/>
            <person name="McCowan C."/>
            <person name="Murphy C."/>
            <person name="Pearson M."/>
            <person name="Poon T.W."/>
            <person name="Priest M."/>
            <person name="Roberts A."/>
            <person name="Saif S."/>
            <person name="Shea T."/>
            <person name="Sisk P."/>
            <person name="Sykes S."/>
            <person name="Wortman J."/>
            <person name="Nusbaum C."/>
            <person name="Birren B."/>
        </authorList>
    </citation>
    <scope>NUCLEOTIDE SEQUENCE [LARGE SCALE GENOMIC DNA]</scope>
    <source>
        <strain evidence="2 3">P1976</strain>
    </source>
</reference>
<gene>
    <name evidence="2" type="ORF">F444_14059</name>
</gene>
<feature type="compositionally biased region" description="Basic and acidic residues" evidence="1">
    <location>
        <begin position="189"/>
        <end position="207"/>
    </location>
</feature>
<dbReference type="EMBL" id="ANJA01002563">
    <property type="protein sequence ID" value="ETO69352.1"/>
    <property type="molecule type" value="Genomic_DNA"/>
</dbReference>
<feature type="compositionally biased region" description="Basic and acidic residues" evidence="1">
    <location>
        <begin position="118"/>
        <end position="149"/>
    </location>
</feature>
<evidence type="ECO:0000313" key="2">
    <source>
        <dbReference type="EMBL" id="ETO69352.1"/>
    </source>
</evidence>
<dbReference type="AlphaFoldDB" id="A0A080ZRU1"/>
<organism evidence="2 3">
    <name type="scientific">Phytophthora nicotianae P1976</name>
    <dbReference type="NCBI Taxonomy" id="1317066"/>
    <lineage>
        <taxon>Eukaryota</taxon>
        <taxon>Sar</taxon>
        <taxon>Stramenopiles</taxon>
        <taxon>Oomycota</taxon>
        <taxon>Peronosporomycetes</taxon>
        <taxon>Peronosporales</taxon>
        <taxon>Peronosporaceae</taxon>
        <taxon>Phytophthora</taxon>
    </lineage>
</organism>
<protein>
    <submittedName>
        <fullName evidence="2">Uncharacterized protein</fullName>
    </submittedName>
</protein>
<feature type="compositionally biased region" description="Basic and acidic residues" evidence="1">
    <location>
        <begin position="161"/>
        <end position="181"/>
    </location>
</feature>
<dbReference type="Proteomes" id="UP000028582">
    <property type="component" value="Unassembled WGS sequence"/>
</dbReference>
<feature type="compositionally biased region" description="Basic and acidic residues" evidence="1">
    <location>
        <begin position="214"/>
        <end position="229"/>
    </location>
</feature>
<feature type="compositionally biased region" description="Basic and acidic residues" evidence="1">
    <location>
        <begin position="93"/>
        <end position="105"/>
    </location>
</feature>
<feature type="compositionally biased region" description="Pro residues" evidence="1">
    <location>
        <begin position="25"/>
        <end position="44"/>
    </location>
</feature>
<evidence type="ECO:0000256" key="1">
    <source>
        <dbReference type="SAM" id="MobiDB-lite"/>
    </source>
</evidence>
<evidence type="ECO:0000313" key="3">
    <source>
        <dbReference type="Proteomes" id="UP000028582"/>
    </source>
</evidence>
<proteinExistence type="predicted"/>
<name>A0A080ZRU1_PHYNI</name>
<comment type="caution">
    <text evidence="2">The sequence shown here is derived from an EMBL/GenBank/DDBJ whole genome shotgun (WGS) entry which is preliminary data.</text>
</comment>
<sequence>MAGRGRGRANTLPAWMTKQGLNEPPAGPLPDSRPPPPAEGPPPRNGQFDDAPEPNRGPMTRNDIGVPSGGKRRSRSRDRGNGPNGNMRGLPPRQDRPRSHSRDRGNGPNGDVRGPPPRQDRPRSRSRDRGNGRDRGYGYDADRRREDPYRCGPPRGRSRSRSRERQDYRGDYRRGGDRYENRGYGYRGPRNDGRPMRREEEAMERGYRRPAPNGHDDRTSRRYASDYQP</sequence>
<accession>A0A080ZRU1</accession>